<gene>
    <name evidence="5" type="ORF">FRC0190_00619</name>
</gene>
<feature type="domain" description="Bacterial DNA polymerase III alpha subunit NTPase" evidence="4">
    <location>
        <begin position="1"/>
        <end position="43"/>
    </location>
</feature>
<dbReference type="InterPro" id="IPR004805">
    <property type="entry name" value="DnaE2/DnaE/PolC"/>
</dbReference>
<evidence type="ECO:0000256" key="1">
    <source>
        <dbReference type="ARBA" id="ARBA00022490"/>
    </source>
</evidence>
<keyword evidence="3" id="KW-0234">DNA repair</keyword>
<dbReference type="InterPro" id="IPR011708">
    <property type="entry name" value="DNA_pol3_alpha_NTPase_dom"/>
</dbReference>
<dbReference type="GO" id="GO:0006260">
    <property type="term" value="P:DNA replication"/>
    <property type="evidence" value="ECO:0007669"/>
    <property type="project" value="InterPro"/>
</dbReference>
<keyword evidence="2" id="KW-0227">DNA damage</keyword>
<dbReference type="Proteomes" id="UP000423525">
    <property type="component" value="Chromosome"/>
</dbReference>
<dbReference type="PANTHER" id="PTHR32294:SF4">
    <property type="entry name" value="ERROR-PRONE DNA POLYMERASE"/>
    <property type="match status" value="1"/>
</dbReference>
<dbReference type="Pfam" id="PF07733">
    <property type="entry name" value="DNA_pol3_alpha"/>
    <property type="match status" value="1"/>
</dbReference>
<evidence type="ECO:0000313" key="6">
    <source>
        <dbReference type="Proteomes" id="UP000423525"/>
    </source>
</evidence>
<proteinExistence type="predicted"/>
<dbReference type="AlphaFoldDB" id="A0A6I8MAL0"/>
<dbReference type="KEGG" id="crf:FRC0190_00619"/>
<dbReference type="EMBL" id="LR738855">
    <property type="protein sequence ID" value="VZH84606.1"/>
    <property type="molecule type" value="Genomic_DNA"/>
</dbReference>
<sequence length="78" mass="8551">MICDRPIADVVPTEWARKHGRSVVQWDKESCASAGLVKFDLLGLGMPEALHHMIDLVAETTGTTINLWEFDLAATSSP</sequence>
<keyword evidence="1" id="KW-0963">Cytoplasm</keyword>
<name>A0A6I8MAL0_9CORY</name>
<dbReference type="PANTHER" id="PTHR32294">
    <property type="entry name" value="DNA POLYMERASE III SUBUNIT ALPHA"/>
    <property type="match status" value="1"/>
</dbReference>
<reference evidence="5 6" key="1">
    <citation type="submission" date="2019-11" db="EMBL/GenBank/DDBJ databases">
        <authorList>
            <person name="Brisse S."/>
        </authorList>
    </citation>
    <scope>NUCLEOTIDE SEQUENCE [LARGE SCALE GENOMIC DNA]</scope>
    <source>
        <strain evidence="5">FRC0190</strain>
    </source>
</reference>
<dbReference type="GO" id="GO:0008408">
    <property type="term" value="F:3'-5' exonuclease activity"/>
    <property type="evidence" value="ECO:0007669"/>
    <property type="project" value="InterPro"/>
</dbReference>
<evidence type="ECO:0000259" key="4">
    <source>
        <dbReference type="Pfam" id="PF07733"/>
    </source>
</evidence>
<protein>
    <submittedName>
        <fullName evidence="5">Error-prone DNA polymerase</fullName>
    </submittedName>
</protein>
<dbReference type="GO" id="GO:0006281">
    <property type="term" value="P:DNA repair"/>
    <property type="evidence" value="ECO:0007669"/>
    <property type="project" value="UniProtKB-KW"/>
</dbReference>
<evidence type="ECO:0000313" key="5">
    <source>
        <dbReference type="EMBL" id="VZH84606.1"/>
    </source>
</evidence>
<accession>A0A6I8MAL0</accession>
<evidence type="ECO:0000256" key="2">
    <source>
        <dbReference type="ARBA" id="ARBA00022763"/>
    </source>
</evidence>
<organism evidence="5 6">
    <name type="scientific">Corynebacterium rouxii</name>
    <dbReference type="NCBI Taxonomy" id="2719119"/>
    <lineage>
        <taxon>Bacteria</taxon>
        <taxon>Bacillati</taxon>
        <taxon>Actinomycetota</taxon>
        <taxon>Actinomycetes</taxon>
        <taxon>Mycobacteriales</taxon>
        <taxon>Corynebacteriaceae</taxon>
        <taxon>Corynebacterium</taxon>
    </lineage>
</organism>
<evidence type="ECO:0000256" key="3">
    <source>
        <dbReference type="ARBA" id="ARBA00023204"/>
    </source>
</evidence>